<keyword evidence="9 15" id="KW-0418">Kinase</keyword>
<dbReference type="RefSeq" id="WP_022769495.1">
    <property type="nucleotide sequence ID" value="NC_022575.1"/>
</dbReference>
<evidence type="ECO:0000256" key="2">
    <source>
        <dbReference type="ARBA" id="ARBA00004791"/>
    </source>
</evidence>
<dbReference type="GO" id="GO:0033862">
    <property type="term" value="F:UMP kinase activity"/>
    <property type="evidence" value="ECO:0007669"/>
    <property type="project" value="UniProtKB-EC"/>
</dbReference>
<dbReference type="Pfam" id="PF00696">
    <property type="entry name" value="AA_kinase"/>
    <property type="match status" value="1"/>
</dbReference>
<evidence type="ECO:0000256" key="3">
    <source>
        <dbReference type="ARBA" id="ARBA00007614"/>
    </source>
</evidence>
<proteinExistence type="inferred from homology"/>
<feature type="domain" description="Aspartate/glutamate/uridylate kinase" evidence="14">
    <location>
        <begin position="8"/>
        <end position="215"/>
    </location>
</feature>
<dbReference type="GO" id="GO:0006225">
    <property type="term" value="P:UDP biosynthetic process"/>
    <property type="evidence" value="ECO:0007669"/>
    <property type="project" value="TreeGrafter"/>
</dbReference>
<evidence type="ECO:0000313" key="16">
    <source>
        <dbReference type="Proteomes" id="UP000017119"/>
    </source>
</evidence>
<evidence type="ECO:0000256" key="1">
    <source>
        <dbReference type="ARBA" id="ARBA00004496"/>
    </source>
</evidence>
<dbReference type="InterPro" id="IPR036393">
    <property type="entry name" value="AceGlu_kinase-like_sf"/>
</dbReference>
<evidence type="ECO:0000256" key="8">
    <source>
        <dbReference type="ARBA" id="ARBA00022741"/>
    </source>
</evidence>
<dbReference type="EMBL" id="CP006771">
    <property type="protein sequence ID" value="AGX89021.1"/>
    <property type="molecule type" value="Genomic_DNA"/>
</dbReference>
<evidence type="ECO:0000256" key="12">
    <source>
        <dbReference type="ARBA" id="ARBA00032092"/>
    </source>
</evidence>
<gene>
    <name evidence="15" type="ORF">PRV_01300</name>
</gene>
<reference evidence="15 16" key="1">
    <citation type="journal article" date="2013" name="Genome Announc.">
        <title>Genome Sequence of Mycoplasma parvum (Formerly Eperythrozoon parvum), a Diminutive Hemoplasma of the Pig.</title>
        <authorList>
            <person name="do Nascimento N.C."/>
            <person name="Dos Santos A.P."/>
            <person name="Chu Y."/>
            <person name="Guimaraes A.M."/>
            <person name="Pagliaro A."/>
            <person name="Messick J.B."/>
        </authorList>
    </citation>
    <scope>NUCLEOTIDE SEQUENCE [LARGE SCALE GENOMIC DNA]</scope>
    <source>
        <strain evidence="15 16">Indiana</strain>
    </source>
</reference>
<dbReference type="KEGG" id="mpv:PRV_01300"/>
<keyword evidence="7" id="KW-0808">Transferase</keyword>
<comment type="catalytic activity">
    <reaction evidence="13">
        <text>UMP + ATP = UDP + ADP</text>
        <dbReference type="Rhea" id="RHEA:24400"/>
        <dbReference type="ChEBI" id="CHEBI:30616"/>
        <dbReference type="ChEBI" id="CHEBI:57865"/>
        <dbReference type="ChEBI" id="CHEBI:58223"/>
        <dbReference type="ChEBI" id="CHEBI:456216"/>
        <dbReference type="EC" id="2.7.4.22"/>
    </reaction>
</comment>
<dbReference type="PANTHER" id="PTHR42833:SF4">
    <property type="entry name" value="URIDYLATE KINASE PUMPKIN, CHLOROPLASTIC"/>
    <property type="match status" value="1"/>
</dbReference>
<evidence type="ECO:0000256" key="10">
    <source>
        <dbReference type="ARBA" id="ARBA00022840"/>
    </source>
</evidence>
<keyword evidence="11" id="KW-0665">Pyrimidine biosynthesis</keyword>
<dbReference type="InterPro" id="IPR001048">
    <property type="entry name" value="Asp/Glu/Uridylate_kinase"/>
</dbReference>
<dbReference type="PANTHER" id="PTHR42833">
    <property type="entry name" value="URIDYLATE KINASE"/>
    <property type="match status" value="1"/>
</dbReference>
<comment type="similarity">
    <text evidence="3">Belongs to the UMP kinase family.</text>
</comment>
<keyword evidence="10" id="KW-0067">ATP-binding</keyword>
<evidence type="ECO:0000256" key="13">
    <source>
        <dbReference type="ARBA" id="ARBA00047767"/>
    </source>
</evidence>
<evidence type="ECO:0000313" key="15">
    <source>
        <dbReference type="EMBL" id="AGX89021.1"/>
    </source>
</evidence>
<comment type="pathway">
    <text evidence="2">Pyrimidine metabolism; CTP biosynthesis via de novo pathway; UDP from UMP (UMPK route): step 1/1.</text>
</comment>
<dbReference type="InterPro" id="IPR011817">
    <property type="entry name" value="Uridylate_kinase"/>
</dbReference>
<dbReference type="UniPathway" id="UPA00159">
    <property type="reaction ID" value="UER00275"/>
</dbReference>
<keyword evidence="6" id="KW-0963">Cytoplasm</keyword>
<comment type="subcellular location">
    <subcellularLocation>
        <location evidence="1">Cytoplasm</location>
    </subcellularLocation>
</comment>
<dbReference type="PIRSF" id="PIRSF005650">
    <property type="entry name" value="Uridylate_kin"/>
    <property type="match status" value="1"/>
</dbReference>
<organism evidence="15 16">
    <name type="scientific">Mycoplasma parvum str. Indiana</name>
    <dbReference type="NCBI Taxonomy" id="1403316"/>
    <lineage>
        <taxon>Bacteria</taxon>
        <taxon>Bacillati</taxon>
        <taxon>Mycoplasmatota</taxon>
        <taxon>Mollicutes</taxon>
        <taxon>Mycoplasmataceae</taxon>
        <taxon>Mycoplasma</taxon>
    </lineage>
</organism>
<keyword evidence="16" id="KW-1185">Reference proteome</keyword>
<evidence type="ECO:0000256" key="5">
    <source>
        <dbReference type="ARBA" id="ARBA00016403"/>
    </source>
</evidence>
<dbReference type="Gene3D" id="3.40.1160.10">
    <property type="entry name" value="Acetylglutamate kinase-like"/>
    <property type="match status" value="1"/>
</dbReference>
<evidence type="ECO:0000256" key="9">
    <source>
        <dbReference type="ARBA" id="ARBA00022777"/>
    </source>
</evidence>
<name>U5NBS8_9MOLU</name>
<dbReference type="STRING" id="1403316.PRV_01300"/>
<dbReference type="GO" id="GO:0005524">
    <property type="term" value="F:ATP binding"/>
    <property type="evidence" value="ECO:0007669"/>
    <property type="project" value="UniProtKB-KW"/>
</dbReference>
<dbReference type="PATRIC" id="fig|1403316.3.peg.231"/>
<sequence>MNINKKERILIKLSGGALKGNLDLYSEEKLLSLASQIKELSFLYEIGIVIGGGNIWRGKEEKLNLLSPVEGDYIGMLATIMNCFVFKVALEKSGVKASCYSALNVDRVVKYHSLSSVEEDLSSGKVVIFGGGLGEPQFSTDSAAIIRGIEIGAKKILIGKEGVAGVYNKDPNIYEDAIFYEKLSYDRVISENIKVLDHAALNLAKENKLHLLIFNQEIENSFVKSLSGEIELSEIF</sequence>
<dbReference type="HOGENOM" id="CLU_033861_0_1_14"/>
<protein>
    <recommendedName>
        <fullName evidence="5">Uridylate kinase</fullName>
        <ecNumber evidence="4">2.7.4.22</ecNumber>
    </recommendedName>
    <alternativeName>
        <fullName evidence="12">Uridine monophosphate kinase</fullName>
    </alternativeName>
</protein>
<evidence type="ECO:0000256" key="6">
    <source>
        <dbReference type="ARBA" id="ARBA00022490"/>
    </source>
</evidence>
<dbReference type="AlphaFoldDB" id="U5NBS8"/>
<dbReference type="Proteomes" id="UP000017119">
    <property type="component" value="Chromosome"/>
</dbReference>
<keyword evidence="8" id="KW-0547">Nucleotide-binding</keyword>
<dbReference type="SUPFAM" id="SSF53633">
    <property type="entry name" value="Carbamate kinase-like"/>
    <property type="match status" value="1"/>
</dbReference>
<evidence type="ECO:0000256" key="7">
    <source>
        <dbReference type="ARBA" id="ARBA00022679"/>
    </source>
</evidence>
<dbReference type="GO" id="GO:0044210">
    <property type="term" value="P:'de novo' CTP biosynthetic process"/>
    <property type="evidence" value="ECO:0007669"/>
    <property type="project" value="UniProtKB-UniPathway"/>
</dbReference>
<evidence type="ECO:0000256" key="11">
    <source>
        <dbReference type="ARBA" id="ARBA00022975"/>
    </source>
</evidence>
<evidence type="ECO:0000256" key="4">
    <source>
        <dbReference type="ARBA" id="ARBA00012899"/>
    </source>
</evidence>
<evidence type="ECO:0000259" key="14">
    <source>
        <dbReference type="Pfam" id="PF00696"/>
    </source>
</evidence>
<accession>U5NBS8</accession>
<dbReference type="GO" id="GO:0005737">
    <property type="term" value="C:cytoplasm"/>
    <property type="evidence" value="ECO:0007669"/>
    <property type="project" value="UniProtKB-SubCell"/>
</dbReference>
<dbReference type="EC" id="2.7.4.22" evidence="4"/>
<dbReference type="OrthoDB" id="9807458at2"/>